<protein>
    <recommendedName>
        <fullName evidence="3">Peptidase M20 dimerisation domain-containing protein</fullName>
    </recommendedName>
</protein>
<dbReference type="Pfam" id="PF07687">
    <property type="entry name" value="M20_dimer"/>
    <property type="match status" value="1"/>
</dbReference>
<dbReference type="SUPFAM" id="SSF53187">
    <property type="entry name" value="Zn-dependent exopeptidases"/>
    <property type="match status" value="1"/>
</dbReference>
<dbReference type="InterPro" id="IPR002933">
    <property type="entry name" value="Peptidase_M20"/>
</dbReference>
<dbReference type="PANTHER" id="PTHR43808">
    <property type="entry name" value="ACETYLORNITHINE DEACETYLASE"/>
    <property type="match status" value="1"/>
</dbReference>
<proteinExistence type="predicted"/>
<dbReference type="SUPFAM" id="SSF55031">
    <property type="entry name" value="Bacterial exopeptidase dimerisation domain"/>
    <property type="match status" value="1"/>
</dbReference>
<dbReference type="AlphaFoldDB" id="A0A383B905"/>
<evidence type="ECO:0000259" key="3">
    <source>
        <dbReference type="Pfam" id="PF07687"/>
    </source>
</evidence>
<dbReference type="GO" id="GO:0008777">
    <property type="term" value="F:acetylornithine deacetylase activity"/>
    <property type="evidence" value="ECO:0007669"/>
    <property type="project" value="TreeGrafter"/>
</dbReference>
<dbReference type="InterPro" id="IPR036264">
    <property type="entry name" value="Bact_exopeptidase_dim_dom"/>
</dbReference>
<keyword evidence="1" id="KW-0479">Metal-binding</keyword>
<feature type="non-terminal residue" evidence="4">
    <location>
        <position position="247"/>
    </location>
</feature>
<dbReference type="InterPro" id="IPR011650">
    <property type="entry name" value="Peptidase_M20_dimer"/>
</dbReference>
<evidence type="ECO:0000313" key="4">
    <source>
        <dbReference type="EMBL" id="SVE16293.1"/>
    </source>
</evidence>
<organism evidence="4">
    <name type="scientific">marine metagenome</name>
    <dbReference type="NCBI Taxonomy" id="408172"/>
    <lineage>
        <taxon>unclassified sequences</taxon>
        <taxon>metagenomes</taxon>
        <taxon>ecological metagenomes</taxon>
    </lineage>
</organism>
<feature type="domain" description="Peptidase M20 dimerisation" evidence="3">
    <location>
        <begin position="70"/>
        <end position="171"/>
    </location>
</feature>
<dbReference type="Gene3D" id="3.40.630.10">
    <property type="entry name" value="Zn peptidases"/>
    <property type="match status" value="1"/>
</dbReference>
<evidence type="ECO:0000256" key="1">
    <source>
        <dbReference type="ARBA" id="ARBA00022723"/>
    </source>
</evidence>
<dbReference type="Gene3D" id="3.30.70.360">
    <property type="match status" value="1"/>
</dbReference>
<reference evidence="4" key="1">
    <citation type="submission" date="2018-05" db="EMBL/GenBank/DDBJ databases">
        <authorList>
            <person name="Lanie J.A."/>
            <person name="Ng W.-L."/>
            <person name="Kazmierczak K.M."/>
            <person name="Andrzejewski T.M."/>
            <person name="Davidsen T.M."/>
            <person name="Wayne K.J."/>
            <person name="Tettelin H."/>
            <person name="Glass J.I."/>
            <person name="Rusch D."/>
            <person name="Podicherti R."/>
            <person name="Tsui H.-C.T."/>
            <person name="Winkler M.E."/>
        </authorList>
    </citation>
    <scope>NUCLEOTIDE SEQUENCE</scope>
</reference>
<name>A0A383B905_9ZZZZ</name>
<feature type="non-terminal residue" evidence="4">
    <location>
        <position position="1"/>
    </location>
</feature>
<dbReference type="EMBL" id="UINC01198368">
    <property type="protein sequence ID" value="SVE16293.1"/>
    <property type="molecule type" value="Genomic_DNA"/>
</dbReference>
<evidence type="ECO:0000256" key="2">
    <source>
        <dbReference type="ARBA" id="ARBA00022801"/>
    </source>
</evidence>
<dbReference type="GO" id="GO:0046872">
    <property type="term" value="F:metal ion binding"/>
    <property type="evidence" value="ECO:0007669"/>
    <property type="project" value="UniProtKB-KW"/>
</dbReference>
<dbReference type="Pfam" id="PF01546">
    <property type="entry name" value="Peptidase_M20"/>
    <property type="match status" value="1"/>
</dbReference>
<accession>A0A383B905</accession>
<keyword evidence="2" id="KW-0378">Hydrolase</keyword>
<gene>
    <name evidence="4" type="ORF">METZ01_LOCUS469147</name>
</gene>
<dbReference type="InterPro" id="IPR050072">
    <property type="entry name" value="Peptidase_M20A"/>
</dbReference>
<sequence length="247" mass="27190">FMSATNSFISKYGKDFGGKLSFIITGDEEKDAINGTVKMMEWTKEKKIKFDHCIVGEPTSNKIIGDKIKIGRRGSISFFITVKGVQGHTANSHLAENPTHHLVSLLQRIISNPLDEGNEKFLPSSIQVPSIDVGNPAVNVIPEIAKATINIRFNNIHTAASLKQWLEDHIALQFKDVINASCSFRTDQTGDCFLTEPGDLSVIVSSACREITGKNMDPEFATDGGTSDARFIKNYCEVLELGLKNRT</sequence>
<dbReference type="GO" id="GO:0006526">
    <property type="term" value="P:L-arginine biosynthetic process"/>
    <property type="evidence" value="ECO:0007669"/>
    <property type="project" value="TreeGrafter"/>
</dbReference>
<dbReference type="PANTHER" id="PTHR43808:SF31">
    <property type="entry name" value="N-ACETYL-L-CITRULLINE DEACETYLASE"/>
    <property type="match status" value="1"/>
</dbReference>